<accession>A0A5B9EJD5</accession>
<dbReference type="GO" id="GO:0004180">
    <property type="term" value="F:carboxypeptidase activity"/>
    <property type="evidence" value="ECO:0007669"/>
    <property type="project" value="UniProtKB-KW"/>
</dbReference>
<dbReference type="RefSeq" id="WP_147649820.1">
    <property type="nucleotide sequence ID" value="NZ_CP042806.1"/>
</dbReference>
<keyword evidence="1" id="KW-0472">Membrane</keyword>
<evidence type="ECO:0000256" key="1">
    <source>
        <dbReference type="SAM" id="Phobius"/>
    </source>
</evidence>
<dbReference type="OrthoDB" id="109934at2"/>
<keyword evidence="1" id="KW-1133">Transmembrane helix</keyword>
<dbReference type="Proteomes" id="UP000321820">
    <property type="component" value="Chromosome"/>
</dbReference>
<reference evidence="2 3" key="1">
    <citation type="submission" date="2019-08" db="EMBL/GenBank/DDBJ databases">
        <title>Complete genome sequence of Terriglobus albidus strain ORNL.</title>
        <authorList>
            <person name="Podar M."/>
        </authorList>
    </citation>
    <scope>NUCLEOTIDE SEQUENCE [LARGE SCALE GENOMIC DNA]</scope>
    <source>
        <strain evidence="2 3">ORNL</strain>
    </source>
</reference>
<dbReference type="EMBL" id="CP042806">
    <property type="protein sequence ID" value="QEE30507.1"/>
    <property type="molecule type" value="Genomic_DNA"/>
</dbReference>
<gene>
    <name evidence="2" type="ORF">FTW19_22475</name>
</gene>
<organism evidence="2 3">
    <name type="scientific">Terriglobus albidus</name>
    <dbReference type="NCBI Taxonomy" id="1592106"/>
    <lineage>
        <taxon>Bacteria</taxon>
        <taxon>Pseudomonadati</taxon>
        <taxon>Acidobacteriota</taxon>
        <taxon>Terriglobia</taxon>
        <taxon>Terriglobales</taxon>
        <taxon>Acidobacteriaceae</taxon>
        <taxon>Terriglobus</taxon>
    </lineage>
</organism>
<dbReference type="AlphaFoldDB" id="A0A5B9EJD5"/>
<keyword evidence="2" id="KW-0378">Hydrolase</keyword>
<dbReference type="KEGG" id="talb:FTW19_22475"/>
<keyword evidence="3" id="KW-1185">Reference proteome</keyword>
<evidence type="ECO:0000313" key="3">
    <source>
        <dbReference type="Proteomes" id="UP000321820"/>
    </source>
</evidence>
<sequence>MTGKKIIWATIVVLAAVVIALLLRAHWLRSISVHRSITIEGAVIQRDADTEKELPIAGVAITASDGVKSATTQSEASGYFKIVLQKGVLSGKPVTVSFRHASYEPLDLNVQTGRLETQNELYIASMIPVPAKIAAGPRRPEKVVSNIRVRYTTNSRTETNVGSAVKTFQVINKGNVPCENQSPCSPDGKWKASWGSASLDAGADNTFENVRASCIAGPCPFTRIDTSGFIHGGRNIRVAALNWSDTATFLMEAEVYRTTISSNVRELYPVIFGRTLNFTLPPTQEGVSLQGEIDGSPMVFPLGPHLNLSWAVCNVRTGPEKEKTAVYRCELKPDYRF</sequence>
<proteinExistence type="predicted"/>
<keyword evidence="1" id="KW-0812">Transmembrane</keyword>
<protein>
    <submittedName>
        <fullName evidence="2">Carboxypeptidase regulatory-like domain-containing protein</fullName>
    </submittedName>
</protein>
<feature type="transmembrane region" description="Helical" evidence="1">
    <location>
        <begin position="6"/>
        <end position="25"/>
    </location>
</feature>
<keyword evidence="2" id="KW-0121">Carboxypeptidase</keyword>
<evidence type="ECO:0000313" key="2">
    <source>
        <dbReference type="EMBL" id="QEE30507.1"/>
    </source>
</evidence>
<name>A0A5B9EJD5_9BACT</name>
<keyword evidence="2" id="KW-0645">Protease</keyword>